<evidence type="ECO:0000259" key="7">
    <source>
        <dbReference type="SMART" id="SM00849"/>
    </source>
</evidence>
<evidence type="ECO:0000313" key="8">
    <source>
        <dbReference type="EMBL" id="RZI45970.1"/>
    </source>
</evidence>
<evidence type="ECO:0000256" key="5">
    <source>
        <dbReference type="ARBA" id="ARBA00022839"/>
    </source>
</evidence>
<evidence type="ECO:0000256" key="3">
    <source>
        <dbReference type="ARBA" id="ARBA00022801"/>
    </source>
</evidence>
<organism evidence="8 9">
    <name type="scientific">Candidatus Finniella inopinata</name>
    <dbReference type="NCBI Taxonomy" id="1696036"/>
    <lineage>
        <taxon>Bacteria</taxon>
        <taxon>Pseudomonadati</taxon>
        <taxon>Pseudomonadota</taxon>
        <taxon>Alphaproteobacteria</taxon>
        <taxon>Holosporales</taxon>
        <taxon>Candidatus Paracaedibacteraceae</taxon>
        <taxon>Candidatus Finniella</taxon>
    </lineage>
</organism>
<dbReference type="Gene3D" id="3.10.20.580">
    <property type="match status" value="1"/>
</dbReference>
<dbReference type="PANTHER" id="PTHR43694:SF1">
    <property type="entry name" value="RIBONUCLEASE J"/>
    <property type="match status" value="1"/>
</dbReference>
<protein>
    <submittedName>
        <fullName evidence="8">Ribonuclease J</fullName>
    </submittedName>
</protein>
<comment type="caution">
    <text evidence="8">The sequence shown here is derived from an EMBL/GenBank/DDBJ whole genome shotgun (WGS) entry which is preliminary data.</text>
</comment>
<evidence type="ECO:0000256" key="2">
    <source>
        <dbReference type="ARBA" id="ARBA00022723"/>
    </source>
</evidence>
<dbReference type="GO" id="GO:0004527">
    <property type="term" value="F:exonuclease activity"/>
    <property type="evidence" value="ECO:0007669"/>
    <property type="project" value="UniProtKB-KW"/>
</dbReference>
<keyword evidence="3" id="KW-0378">Hydrolase</keyword>
<dbReference type="InterPro" id="IPR011108">
    <property type="entry name" value="RMMBL"/>
</dbReference>
<evidence type="ECO:0000313" key="9">
    <source>
        <dbReference type="Proteomes" id="UP000293550"/>
    </source>
</evidence>
<evidence type="ECO:0000256" key="4">
    <source>
        <dbReference type="ARBA" id="ARBA00022833"/>
    </source>
</evidence>
<sequence>MKKLPSKKDFWFLPLGGAGEIGMNLNLYGHDQQWLMVDLGITFHDRLGVEVLSPDPSAILPFQKNLKGLVLTHAHEDHVGAIPYLWPYLRCPLYATPFTAAIIRQKISDKIWADEVEIIEVPLSGTVQIGHFKVEFITITHSIAEPNVLAITTPLGTVIHTGDWKIDPHPLVGEATNFKRLQEWGDQGVLALVCDSTNALSEGSSGSEQDVRDELNRLIGEFPNHRVTVACFASNIARLETIGLTAAAHGRKVCLVGRSLYRMVAAAQYAGYLNNLPGFISDREAVDMPPEKVLFITTGSQGEARSGLARISSLQHPVIKMGPRDVVFFSSRVIPGNERHIGSLQNRLVQSGVTLITANDEDIHVSGHPARDELKQMYQWVRPRSAIPVHGEARHLHAHAQLAKEQGVNDVLATQNGSLIQLGAESVSVIEQVQTGRWALDGDRMIPMDSLVLKQRNKLSMQGIIFITVGISALGSRTRLPQFTLLGVCQPGEEEQDLKRDLQCLVRDMPSADFIKDETNSMNDLRKVVRQLVNQRLGKKPLVEIHIVKD</sequence>
<dbReference type="Proteomes" id="UP000293550">
    <property type="component" value="Unassembled WGS sequence"/>
</dbReference>
<dbReference type="InterPro" id="IPR041636">
    <property type="entry name" value="RNase_J_C"/>
</dbReference>
<keyword evidence="9" id="KW-1185">Reference proteome</keyword>
<dbReference type="OrthoDB" id="9770211at2"/>
<dbReference type="InterPro" id="IPR036866">
    <property type="entry name" value="RibonucZ/Hydroxyglut_hydro"/>
</dbReference>
<dbReference type="Gene3D" id="3.40.50.10710">
    <property type="entry name" value="Metallo-hydrolase/oxidoreductase"/>
    <property type="match status" value="1"/>
</dbReference>
<name>A0A4Q7DHZ6_9PROT</name>
<proteinExistence type="predicted"/>
<feature type="domain" description="Metallo-beta-lactamase" evidence="7">
    <location>
        <begin position="22"/>
        <end position="215"/>
    </location>
</feature>
<dbReference type="InterPro" id="IPR042173">
    <property type="entry name" value="RNase_J_2"/>
</dbReference>
<accession>A0A4Q7DHZ6</accession>
<dbReference type="Pfam" id="PF00753">
    <property type="entry name" value="Lactamase_B"/>
    <property type="match status" value="1"/>
</dbReference>
<dbReference type="InterPro" id="IPR001279">
    <property type="entry name" value="Metallo-B-lactamas"/>
</dbReference>
<reference evidence="8 9" key="1">
    <citation type="submission" date="2018-10" db="EMBL/GenBank/DDBJ databases">
        <title>An updated phylogeny of the Alphaproteobacteria reveals that the parasitic Rickettsiales and Holosporales have independent origins.</title>
        <authorList>
            <person name="Munoz-Gomez S.A."/>
            <person name="Hess S."/>
            <person name="Burger G."/>
            <person name="Lang B.F."/>
            <person name="Susko E."/>
            <person name="Slamovits C.H."/>
            <person name="Roger A.J."/>
        </authorList>
    </citation>
    <scope>NUCLEOTIDE SEQUENCE [LARGE SCALE GENOMIC DNA]</scope>
    <source>
        <strain evidence="8">HOLO01</strain>
    </source>
</reference>
<gene>
    <name evidence="8" type="ORF">EQU50_05195</name>
</gene>
<dbReference type="GO" id="GO:0046872">
    <property type="term" value="F:metal ion binding"/>
    <property type="evidence" value="ECO:0007669"/>
    <property type="project" value="UniProtKB-KW"/>
</dbReference>
<evidence type="ECO:0000256" key="6">
    <source>
        <dbReference type="ARBA" id="ARBA00022884"/>
    </source>
</evidence>
<dbReference type="CDD" id="cd07714">
    <property type="entry name" value="RNaseJ_MBL-fold"/>
    <property type="match status" value="1"/>
</dbReference>
<dbReference type="Pfam" id="PF22505">
    <property type="entry name" value="RNase_J_b_CASP"/>
    <property type="match status" value="1"/>
</dbReference>
<dbReference type="InterPro" id="IPR055132">
    <property type="entry name" value="RNase_J_b_CASP"/>
</dbReference>
<keyword evidence="6" id="KW-0694">RNA-binding</keyword>
<dbReference type="SMART" id="SM00849">
    <property type="entry name" value="Lactamase_B"/>
    <property type="match status" value="1"/>
</dbReference>
<dbReference type="PANTHER" id="PTHR43694">
    <property type="entry name" value="RIBONUCLEASE J"/>
    <property type="match status" value="1"/>
</dbReference>
<keyword evidence="5" id="KW-0269">Exonuclease</keyword>
<dbReference type="EMBL" id="SCFB01000006">
    <property type="protein sequence ID" value="RZI45970.1"/>
    <property type="molecule type" value="Genomic_DNA"/>
</dbReference>
<dbReference type="GO" id="GO:0003723">
    <property type="term" value="F:RNA binding"/>
    <property type="evidence" value="ECO:0007669"/>
    <property type="project" value="UniProtKB-KW"/>
</dbReference>
<dbReference type="Gene3D" id="3.60.15.10">
    <property type="entry name" value="Ribonuclease Z/Hydroxyacylglutathione hydrolase-like"/>
    <property type="match status" value="1"/>
</dbReference>
<keyword evidence="1" id="KW-0540">Nuclease</keyword>
<keyword evidence="4" id="KW-0862">Zinc</keyword>
<dbReference type="AlphaFoldDB" id="A0A4Q7DHZ6"/>
<dbReference type="Pfam" id="PF07521">
    <property type="entry name" value="RMMBL"/>
    <property type="match status" value="1"/>
</dbReference>
<dbReference type="Pfam" id="PF17770">
    <property type="entry name" value="RNase_J_C"/>
    <property type="match status" value="1"/>
</dbReference>
<dbReference type="SUPFAM" id="SSF56281">
    <property type="entry name" value="Metallo-hydrolase/oxidoreductase"/>
    <property type="match status" value="1"/>
</dbReference>
<evidence type="ECO:0000256" key="1">
    <source>
        <dbReference type="ARBA" id="ARBA00022722"/>
    </source>
</evidence>
<keyword evidence="2" id="KW-0479">Metal-binding</keyword>